<dbReference type="VEuPathDB" id="FungiDB:PV09_04514"/>
<organism evidence="1 2">
    <name type="scientific">Verruconis gallopava</name>
    <dbReference type="NCBI Taxonomy" id="253628"/>
    <lineage>
        <taxon>Eukaryota</taxon>
        <taxon>Fungi</taxon>
        <taxon>Dikarya</taxon>
        <taxon>Ascomycota</taxon>
        <taxon>Pezizomycotina</taxon>
        <taxon>Dothideomycetes</taxon>
        <taxon>Pleosporomycetidae</taxon>
        <taxon>Venturiales</taxon>
        <taxon>Sympoventuriaceae</taxon>
        <taxon>Verruconis</taxon>
    </lineage>
</organism>
<reference evidence="1 2" key="1">
    <citation type="submission" date="2015-01" db="EMBL/GenBank/DDBJ databases">
        <title>The Genome Sequence of Ochroconis gallopava CBS43764.</title>
        <authorList>
            <consortium name="The Broad Institute Genomics Platform"/>
            <person name="Cuomo C."/>
            <person name="de Hoog S."/>
            <person name="Gorbushina A."/>
            <person name="Stielow B."/>
            <person name="Teixiera M."/>
            <person name="Abouelleil A."/>
            <person name="Chapman S.B."/>
            <person name="Priest M."/>
            <person name="Young S.K."/>
            <person name="Wortman J."/>
            <person name="Nusbaum C."/>
            <person name="Birren B."/>
        </authorList>
    </citation>
    <scope>NUCLEOTIDE SEQUENCE [LARGE SCALE GENOMIC DNA]</scope>
    <source>
        <strain evidence="1 2">CBS 43764</strain>
    </source>
</reference>
<gene>
    <name evidence="1" type="ORF">PV09_04514</name>
</gene>
<dbReference type="HOGENOM" id="CLU_069181_0_0_1"/>
<accession>A0A0D1XNQ5</accession>
<evidence type="ECO:0000313" key="1">
    <source>
        <dbReference type="EMBL" id="KIW04206.1"/>
    </source>
</evidence>
<dbReference type="InParanoid" id="A0A0D1XNQ5"/>
<sequence>MPLLAKAAGTLLVTTATPTLGWLYYSRGSTFVPFTTTSSSFPSAAFSKLNPDQNKPAVIDHCVRKVPLSQLQTTDQEALTRRFCQGVWSGPGFEIQRRYLERKYRALDGRESHLWDKKDLATSDYAVGTRIADHFEVVERSPEKVTVRCGDSPTIQDKRPSDGIFSIEVSKDEKDATFHLKSVFFNSTPSGKDGAQLPWWFDSAHKEYTKLWMETSVRKLLK</sequence>
<protein>
    <submittedName>
        <fullName evidence="1">Uncharacterized protein</fullName>
    </submittedName>
</protein>
<name>A0A0D1XNQ5_9PEZI</name>
<proteinExistence type="predicted"/>
<evidence type="ECO:0000313" key="2">
    <source>
        <dbReference type="Proteomes" id="UP000053259"/>
    </source>
</evidence>
<dbReference type="STRING" id="253628.A0A0D1XNQ5"/>
<dbReference type="AlphaFoldDB" id="A0A0D1XNQ5"/>
<dbReference type="OrthoDB" id="4436466at2759"/>
<dbReference type="EMBL" id="KN847541">
    <property type="protein sequence ID" value="KIW04206.1"/>
    <property type="molecule type" value="Genomic_DNA"/>
</dbReference>
<dbReference type="GeneID" id="27312487"/>
<dbReference type="Proteomes" id="UP000053259">
    <property type="component" value="Unassembled WGS sequence"/>
</dbReference>
<keyword evidence="2" id="KW-1185">Reference proteome</keyword>
<dbReference type="RefSeq" id="XP_016214075.1">
    <property type="nucleotide sequence ID" value="XM_016357873.1"/>
</dbReference>